<dbReference type="InterPro" id="IPR035996">
    <property type="entry name" value="4pyrrol_Methylase_sf"/>
</dbReference>
<dbReference type="InterPro" id="IPR014777">
    <property type="entry name" value="4pyrrole_Mease_sub1"/>
</dbReference>
<dbReference type="HAMAP" id="MF_01084">
    <property type="entry name" value="Diphthine_synth"/>
    <property type="match status" value="1"/>
</dbReference>
<name>A0A428UD91_9HYPO</name>
<dbReference type="InterPro" id="IPR014776">
    <property type="entry name" value="4pyrrole_Mease_sub2"/>
</dbReference>
<evidence type="ECO:0000256" key="3">
    <source>
        <dbReference type="ARBA" id="ARBA00006729"/>
    </source>
</evidence>
<dbReference type="SUPFAM" id="SSF53790">
    <property type="entry name" value="Tetrapyrrole methylase"/>
    <property type="match status" value="1"/>
</dbReference>
<evidence type="ECO:0000256" key="8">
    <source>
        <dbReference type="ARBA" id="ARBA00048752"/>
    </source>
</evidence>
<dbReference type="Proteomes" id="UP000288429">
    <property type="component" value="Unassembled WGS sequence"/>
</dbReference>
<dbReference type="InterPro" id="IPR000878">
    <property type="entry name" value="4pyrrol_Mease"/>
</dbReference>
<feature type="binding site" evidence="11">
    <location>
        <position position="163"/>
    </location>
    <ligand>
        <name>S-adenosyl-L-methionine</name>
        <dbReference type="ChEBI" id="CHEBI:59789"/>
    </ligand>
</feature>
<dbReference type="GO" id="GO:0032259">
    <property type="term" value="P:methylation"/>
    <property type="evidence" value="ECO:0007669"/>
    <property type="project" value="UniProtKB-KW"/>
</dbReference>
<keyword evidence="7 11" id="KW-0949">S-adenosyl-L-methionine</keyword>
<evidence type="ECO:0000256" key="1">
    <source>
        <dbReference type="ARBA" id="ARBA00004006"/>
    </source>
</evidence>
<dbReference type="PIRSF" id="PIRSF036432">
    <property type="entry name" value="Diphthine_synth"/>
    <property type="match status" value="1"/>
</dbReference>
<dbReference type="GO" id="GO:0017183">
    <property type="term" value="P:protein histidyl modification to diphthamide"/>
    <property type="evidence" value="ECO:0007669"/>
    <property type="project" value="UniProtKB-UniPathway"/>
</dbReference>
<evidence type="ECO:0000256" key="4">
    <source>
        <dbReference type="ARBA" id="ARBA00011927"/>
    </source>
</evidence>
<comment type="function">
    <text evidence="1">S-adenosyl-L-methionine-dependent methyltransferase that catalyzes four methylations of the modified target histidine residue in translation elongation factor 2 (EF-2), to form an intermediate called diphthine methyl ester. The four successive methylation reactions represent the second step of diphthamide biosynthesis.</text>
</comment>
<dbReference type="GO" id="GO:0141133">
    <property type="term" value="F:diphthine methyl ester synthase activity"/>
    <property type="evidence" value="ECO:0007669"/>
    <property type="project" value="UniProtKB-EC"/>
</dbReference>
<feature type="binding site" evidence="11">
    <location>
        <position position="87"/>
    </location>
    <ligand>
        <name>S-adenosyl-L-methionine</name>
        <dbReference type="ChEBI" id="CHEBI:59789"/>
    </ligand>
</feature>
<dbReference type="PANTHER" id="PTHR10882:SF0">
    <property type="entry name" value="DIPHTHINE METHYL ESTER SYNTHASE"/>
    <property type="match status" value="1"/>
</dbReference>
<keyword evidence="14" id="KW-1185">Reference proteome</keyword>
<proteinExistence type="inferred from homology"/>
<dbReference type="Gene3D" id="3.40.1010.10">
    <property type="entry name" value="Cobalt-precorrin-4 Transmethylase, Domain 1"/>
    <property type="match status" value="1"/>
</dbReference>
<dbReference type="Gene3D" id="3.30.950.10">
    <property type="entry name" value="Methyltransferase, Cobalt-precorrin-4 Transmethylase, Domain 2"/>
    <property type="match status" value="1"/>
</dbReference>
<feature type="binding site" evidence="11">
    <location>
        <position position="84"/>
    </location>
    <ligand>
        <name>S-adenosyl-L-methionine</name>
        <dbReference type="ChEBI" id="CHEBI:59789"/>
    </ligand>
</feature>
<protein>
    <recommendedName>
        <fullName evidence="9">Diphthine methyl ester synthase</fullName>
        <ecNumber evidence="4">2.1.1.314</ecNumber>
    </recommendedName>
    <alternativeName>
        <fullName evidence="10">Diphthamide biosynthesis methyltransferase</fullName>
    </alternativeName>
</protein>
<dbReference type="InterPro" id="IPR004551">
    <property type="entry name" value="Dphthn_synthase"/>
</dbReference>
<sequence>MLYLVGLGLSDETDITVKGLEVVKKASRVYLEAYTSILLVDQSVLESYYGRSITVADREMVESNSDEILRNAQIEDVAFLVVGDPFGATTHTDLVLRARELEIPVRTVPNASIMSGIGACGLQLYNFGQTVSMVFFTDTWKPASFYDRIKENREIGLHTLVLVDIKVKEQSLENMARGRLIYEPPRYMTVGQCAQQMLEIEDERKENVYTKDSLAIGAARVGGVTEKFVAGTLEELCSADEELGPPLHSLVLLGRRTHELEHDYVRQFAVDKEKWTSLWKAEYGKQ</sequence>
<feature type="binding site" evidence="11">
    <location>
        <position position="221"/>
    </location>
    <ligand>
        <name>S-adenosyl-L-methionine</name>
        <dbReference type="ChEBI" id="CHEBI:59789"/>
    </ligand>
</feature>
<comment type="caution">
    <text evidence="13">The sequence shown here is derived from an EMBL/GenBank/DDBJ whole genome shotgun (WGS) entry which is preliminary data.</text>
</comment>
<dbReference type="AlphaFoldDB" id="A0A428UD91"/>
<dbReference type="CDD" id="cd11647">
    <property type="entry name" value="DHP5_DphB"/>
    <property type="match status" value="1"/>
</dbReference>
<evidence type="ECO:0000256" key="10">
    <source>
        <dbReference type="ARBA" id="ARBA00081951"/>
    </source>
</evidence>
<evidence type="ECO:0000313" key="14">
    <source>
        <dbReference type="Proteomes" id="UP000288429"/>
    </source>
</evidence>
<dbReference type="EMBL" id="NIZV01000071">
    <property type="protein sequence ID" value="RSM12259.1"/>
    <property type="molecule type" value="Genomic_DNA"/>
</dbReference>
<dbReference type="Pfam" id="PF00590">
    <property type="entry name" value="TP_methylase"/>
    <property type="match status" value="1"/>
</dbReference>
<feature type="binding site" evidence="11">
    <location>
        <position position="248"/>
    </location>
    <ligand>
        <name>S-adenosyl-L-methionine</name>
        <dbReference type="ChEBI" id="CHEBI:59789"/>
    </ligand>
</feature>
<evidence type="ECO:0000256" key="2">
    <source>
        <dbReference type="ARBA" id="ARBA00005156"/>
    </source>
</evidence>
<evidence type="ECO:0000256" key="6">
    <source>
        <dbReference type="ARBA" id="ARBA00022679"/>
    </source>
</evidence>
<accession>A0A428UD91</accession>
<organism evidence="13 14">
    <name type="scientific">Fusarium ambrosium</name>
    <dbReference type="NCBI Taxonomy" id="131363"/>
    <lineage>
        <taxon>Eukaryota</taxon>
        <taxon>Fungi</taxon>
        <taxon>Dikarya</taxon>
        <taxon>Ascomycota</taxon>
        <taxon>Pezizomycotina</taxon>
        <taxon>Sordariomycetes</taxon>
        <taxon>Hypocreomycetidae</taxon>
        <taxon>Hypocreales</taxon>
        <taxon>Nectriaceae</taxon>
        <taxon>Fusarium</taxon>
        <taxon>Fusarium solani species complex</taxon>
    </lineage>
</organism>
<evidence type="ECO:0000256" key="5">
    <source>
        <dbReference type="ARBA" id="ARBA00022603"/>
    </source>
</evidence>
<dbReference type="EC" id="2.1.1.314" evidence="4"/>
<dbReference type="NCBIfam" id="TIGR00522">
    <property type="entry name" value="dph5"/>
    <property type="match status" value="1"/>
</dbReference>
<evidence type="ECO:0000259" key="12">
    <source>
        <dbReference type="Pfam" id="PF00590"/>
    </source>
</evidence>
<comment type="pathway">
    <text evidence="2">Protein modification; peptidyl-diphthamide biosynthesis.</text>
</comment>
<keyword evidence="5" id="KW-0489">Methyltransferase</keyword>
<reference evidence="13 14" key="1">
    <citation type="submission" date="2017-06" db="EMBL/GenBank/DDBJ databases">
        <title>Cmopartive genomic analysis of Ambrosia Fusariam Clade fungi.</title>
        <authorList>
            <person name="Stajich J.E."/>
            <person name="Carrillo J."/>
            <person name="Kijimoto T."/>
            <person name="Eskalen A."/>
            <person name="O'Donnell K."/>
            <person name="Kasson M."/>
        </authorList>
    </citation>
    <scope>NUCLEOTIDE SEQUENCE [LARGE SCALE GENOMIC DNA]</scope>
    <source>
        <strain evidence="13 14">NRRL 20438</strain>
    </source>
</reference>
<gene>
    <name evidence="13" type="ORF">CDV31_006364</name>
</gene>
<dbReference type="FunFam" id="3.40.1010.10:FF:000004">
    <property type="entry name" value="Putative diphthine synthase"/>
    <property type="match status" value="1"/>
</dbReference>
<evidence type="ECO:0000256" key="7">
    <source>
        <dbReference type="ARBA" id="ARBA00022691"/>
    </source>
</evidence>
<dbReference type="FunFam" id="3.30.950.10:FF:000004">
    <property type="entry name" value="Diphthine synthase putative"/>
    <property type="match status" value="1"/>
</dbReference>
<feature type="domain" description="Tetrapyrrole methylase" evidence="12">
    <location>
        <begin position="1"/>
        <end position="236"/>
    </location>
</feature>
<dbReference type="PANTHER" id="PTHR10882">
    <property type="entry name" value="DIPHTHINE SYNTHASE"/>
    <property type="match status" value="1"/>
</dbReference>
<dbReference type="UniPathway" id="UPA00559"/>
<comment type="similarity">
    <text evidence="3">Belongs to the diphthine synthase family.</text>
</comment>
<evidence type="ECO:0000256" key="11">
    <source>
        <dbReference type="PIRSR" id="PIRSR036432-1"/>
    </source>
</evidence>
<evidence type="ECO:0000256" key="9">
    <source>
        <dbReference type="ARBA" id="ARBA00072033"/>
    </source>
</evidence>
<evidence type="ECO:0000313" key="13">
    <source>
        <dbReference type="EMBL" id="RSM12259.1"/>
    </source>
</evidence>
<comment type="catalytic activity">
    <reaction evidence="8">
        <text>2-[(3S)-amino-3-carboxypropyl]-L-histidyl-[translation elongation factor 2] + 4 S-adenosyl-L-methionine = diphthine methyl ester-[translation elongation factor 2] + 4 S-adenosyl-L-homocysteine + 3 H(+)</text>
        <dbReference type="Rhea" id="RHEA:42652"/>
        <dbReference type="Rhea" id="RHEA-COMP:9749"/>
        <dbReference type="Rhea" id="RHEA-COMP:10173"/>
        <dbReference type="ChEBI" id="CHEBI:15378"/>
        <dbReference type="ChEBI" id="CHEBI:57856"/>
        <dbReference type="ChEBI" id="CHEBI:59789"/>
        <dbReference type="ChEBI" id="CHEBI:73995"/>
        <dbReference type="ChEBI" id="CHEBI:79005"/>
        <dbReference type="EC" id="2.1.1.314"/>
    </reaction>
</comment>
<keyword evidence="6" id="KW-0808">Transferase</keyword>
<feature type="binding site" evidence="11">
    <location>
        <position position="9"/>
    </location>
    <ligand>
        <name>S-adenosyl-L-methionine</name>
        <dbReference type="ChEBI" id="CHEBI:59789"/>
    </ligand>
</feature>
<feature type="binding site" evidence="11">
    <location>
        <begin position="112"/>
        <end position="113"/>
    </location>
    <ligand>
        <name>S-adenosyl-L-methionine</name>
        <dbReference type="ChEBI" id="CHEBI:59789"/>
    </ligand>
</feature>